<evidence type="ECO:0000313" key="3">
    <source>
        <dbReference type="Proteomes" id="UP001055439"/>
    </source>
</evidence>
<protein>
    <recommendedName>
        <fullName evidence="1">VQ domain-containing protein</fullName>
    </recommendedName>
</protein>
<gene>
    <name evidence="2" type="ORF">MUK42_22550</name>
</gene>
<organism evidence="2 3">
    <name type="scientific">Musa troglodytarum</name>
    <name type="common">fe'i banana</name>
    <dbReference type="NCBI Taxonomy" id="320322"/>
    <lineage>
        <taxon>Eukaryota</taxon>
        <taxon>Viridiplantae</taxon>
        <taxon>Streptophyta</taxon>
        <taxon>Embryophyta</taxon>
        <taxon>Tracheophyta</taxon>
        <taxon>Spermatophyta</taxon>
        <taxon>Magnoliopsida</taxon>
        <taxon>Liliopsida</taxon>
        <taxon>Zingiberales</taxon>
        <taxon>Musaceae</taxon>
        <taxon>Musa</taxon>
    </lineage>
</organism>
<dbReference type="InterPro" id="IPR008889">
    <property type="entry name" value="VQ"/>
</dbReference>
<dbReference type="Pfam" id="PF05678">
    <property type="entry name" value="VQ"/>
    <property type="match status" value="1"/>
</dbReference>
<reference evidence="2" key="1">
    <citation type="submission" date="2022-05" db="EMBL/GenBank/DDBJ databases">
        <title>The Musa troglodytarum L. genome provides insights into the mechanism of non-climacteric behaviour and enrichment of carotenoids.</title>
        <authorList>
            <person name="Wang J."/>
        </authorList>
    </citation>
    <scope>NUCLEOTIDE SEQUENCE</scope>
    <source>
        <tissue evidence="2">Leaf</tissue>
    </source>
</reference>
<evidence type="ECO:0000259" key="1">
    <source>
        <dbReference type="Pfam" id="PF05678"/>
    </source>
</evidence>
<dbReference type="EMBL" id="CP097508">
    <property type="protein sequence ID" value="URE11081.1"/>
    <property type="molecule type" value="Genomic_DNA"/>
</dbReference>
<dbReference type="Proteomes" id="UP001055439">
    <property type="component" value="Chromosome 6"/>
</dbReference>
<evidence type="ECO:0000313" key="2">
    <source>
        <dbReference type="EMBL" id="URE11081.1"/>
    </source>
</evidence>
<name>A0A9E7G9U9_9LILI</name>
<dbReference type="OrthoDB" id="1914755at2759"/>
<feature type="domain" description="VQ" evidence="1">
    <location>
        <begin position="62"/>
        <end position="87"/>
    </location>
</feature>
<keyword evidence="3" id="KW-1185">Reference proteome</keyword>
<proteinExistence type="predicted"/>
<accession>A0A9E7G9U9</accession>
<dbReference type="AlphaFoldDB" id="A0A9E7G9U9"/>
<sequence length="173" mass="18752">MRSPYVLSVPSPSLSRADNFLYPTQSMGRHTSAAATNEHGKAAPPVRIIHMPISKPWRRPARPSPAVYHVHRSGFRQLVQMLTGAPQPLLHAPETKRGVTTPAVPLNSGPPPPELGDNLGGHKNRDPAIKAGIAVPIDWNTVATSPWEHTVFPAWNASPAWTPETAVARNPFP</sequence>